<dbReference type="CDD" id="cd16454">
    <property type="entry name" value="RING-H2_PA-TM-RING"/>
    <property type="match status" value="1"/>
</dbReference>
<reference evidence="7" key="1">
    <citation type="submission" date="2021-01" db="EMBL/GenBank/DDBJ databases">
        <authorList>
            <person name="Corre E."/>
            <person name="Pelletier E."/>
            <person name="Niang G."/>
            <person name="Scheremetjew M."/>
            <person name="Finn R."/>
            <person name="Kale V."/>
            <person name="Holt S."/>
            <person name="Cochrane G."/>
            <person name="Meng A."/>
            <person name="Brown T."/>
            <person name="Cohen L."/>
        </authorList>
    </citation>
    <scope>NUCLEOTIDE SEQUENCE</scope>
    <source>
        <strain evidence="7">CCMP1594</strain>
    </source>
</reference>
<feature type="region of interest" description="Disordered" evidence="5">
    <location>
        <begin position="157"/>
        <end position="177"/>
    </location>
</feature>
<dbReference type="GO" id="GO:0061630">
    <property type="term" value="F:ubiquitin protein ligase activity"/>
    <property type="evidence" value="ECO:0007669"/>
    <property type="project" value="TreeGrafter"/>
</dbReference>
<name>A0A7S4CEC3_9EUGL</name>
<feature type="domain" description="RING-type" evidence="6">
    <location>
        <begin position="103"/>
        <end position="144"/>
    </location>
</feature>
<evidence type="ECO:0000256" key="1">
    <source>
        <dbReference type="ARBA" id="ARBA00022723"/>
    </source>
</evidence>
<evidence type="ECO:0000259" key="6">
    <source>
        <dbReference type="PROSITE" id="PS50089"/>
    </source>
</evidence>
<dbReference type="AlphaFoldDB" id="A0A7S4CEC3"/>
<evidence type="ECO:0000313" key="7">
    <source>
        <dbReference type="EMBL" id="CAE0794891.1"/>
    </source>
</evidence>
<dbReference type="PROSITE" id="PS50089">
    <property type="entry name" value="ZF_RING_2"/>
    <property type="match status" value="1"/>
</dbReference>
<dbReference type="GO" id="GO:0006511">
    <property type="term" value="P:ubiquitin-dependent protein catabolic process"/>
    <property type="evidence" value="ECO:0007669"/>
    <property type="project" value="TreeGrafter"/>
</dbReference>
<evidence type="ECO:0000256" key="2">
    <source>
        <dbReference type="ARBA" id="ARBA00022771"/>
    </source>
</evidence>
<dbReference type="EMBL" id="HBJA01018793">
    <property type="protein sequence ID" value="CAE0794891.1"/>
    <property type="molecule type" value="Transcribed_RNA"/>
</dbReference>
<dbReference type="InterPro" id="IPR013083">
    <property type="entry name" value="Znf_RING/FYVE/PHD"/>
</dbReference>
<sequence length="240" mass="26949">MSFDEARDSLHRDAMATMPMLESLSRTASAPTLRTSFGPSAFLVPGHPSAALLGPGLTEAELQTLILNESEPQWQPAAAHDIKSLPEVRIESKHLDDADTKTCSVCQEDFALGEMATLLPCGHLFHGKCIVQWLEKNRTCPLCRKEIVNVQAQLHSDSQTRQRQSNVHTIQRPAGGRPTYYAYQEPYASVQRSVSWPHQRLQTYPSERQGHQASYAPEPRGYQASAVPMYQRRYLSRGQY</sequence>
<dbReference type="Gene3D" id="3.30.40.10">
    <property type="entry name" value="Zinc/RING finger domain, C3HC4 (zinc finger)"/>
    <property type="match status" value="1"/>
</dbReference>
<accession>A0A7S4CEC3</accession>
<gene>
    <name evidence="7" type="ORF">EGYM00163_LOCUS6009</name>
</gene>
<dbReference type="GO" id="GO:0005634">
    <property type="term" value="C:nucleus"/>
    <property type="evidence" value="ECO:0007669"/>
    <property type="project" value="TreeGrafter"/>
</dbReference>
<dbReference type="PANTHER" id="PTHR45931:SF16">
    <property type="entry name" value="RING_U-BOX SUPERFAMILY PROTEIN"/>
    <property type="match status" value="1"/>
</dbReference>
<protein>
    <recommendedName>
        <fullName evidence="6">RING-type domain-containing protein</fullName>
    </recommendedName>
</protein>
<organism evidence="7">
    <name type="scientific">Eutreptiella gymnastica</name>
    <dbReference type="NCBI Taxonomy" id="73025"/>
    <lineage>
        <taxon>Eukaryota</taxon>
        <taxon>Discoba</taxon>
        <taxon>Euglenozoa</taxon>
        <taxon>Euglenida</taxon>
        <taxon>Spirocuta</taxon>
        <taxon>Euglenophyceae</taxon>
        <taxon>Eutreptiales</taxon>
        <taxon>Eutreptiaceae</taxon>
        <taxon>Eutreptiella</taxon>
    </lineage>
</organism>
<evidence type="ECO:0000256" key="5">
    <source>
        <dbReference type="SAM" id="MobiDB-lite"/>
    </source>
</evidence>
<keyword evidence="2 4" id="KW-0863">Zinc-finger</keyword>
<evidence type="ECO:0000256" key="4">
    <source>
        <dbReference type="PROSITE-ProRule" id="PRU00175"/>
    </source>
</evidence>
<dbReference type="SUPFAM" id="SSF57850">
    <property type="entry name" value="RING/U-box"/>
    <property type="match status" value="1"/>
</dbReference>
<feature type="region of interest" description="Disordered" evidence="5">
    <location>
        <begin position="199"/>
        <end position="220"/>
    </location>
</feature>
<dbReference type="Pfam" id="PF13639">
    <property type="entry name" value="zf-RING_2"/>
    <property type="match status" value="1"/>
</dbReference>
<dbReference type="InterPro" id="IPR051834">
    <property type="entry name" value="RING_finger_E3_ligase"/>
</dbReference>
<dbReference type="PANTHER" id="PTHR45931">
    <property type="entry name" value="SI:CH211-59O9.10"/>
    <property type="match status" value="1"/>
</dbReference>
<dbReference type="SMART" id="SM00184">
    <property type="entry name" value="RING"/>
    <property type="match status" value="1"/>
</dbReference>
<keyword evidence="3" id="KW-0862">Zinc</keyword>
<keyword evidence="1" id="KW-0479">Metal-binding</keyword>
<evidence type="ECO:0000256" key="3">
    <source>
        <dbReference type="ARBA" id="ARBA00022833"/>
    </source>
</evidence>
<feature type="compositionally biased region" description="Polar residues" evidence="5">
    <location>
        <begin position="157"/>
        <end position="169"/>
    </location>
</feature>
<dbReference type="GO" id="GO:0008270">
    <property type="term" value="F:zinc ion binding"/>
    <property type="evidence" value="ECO:0007669"/>
    <property type="project" value="UniProtKB-KW"/>
</dbReference>
<proteinExistence type="predicted"/>
<dbReference type="InterPro" id="IPR001841">
    <property type="entry name" value="Znf_RING"/>
</dbReference>